<accession>A0A060NI29</accession>
<dbReference type="EMBL" id="AP014568">
    <property type="protein sequence ID" value="BAO81691.1"/>
    <property type="molecule type" value="Genomic_DNA"/>
</dbReference>
<proteinExistence type="predicted"/>
<dbReference type="SUPFAM" id="SSF49879">
    <property type="entry name" value="SMAD/FHA domain"/>
    <property type="match status" value="1"/>
</dbReference>
<dbReference type="Proteomes" id="UP000067461">
    <property type="component" value="Chromosome"/>
</dbReference>
<keyword evidence="4" id="KW-1185">Reference proteome</keyword>
<evidence type="ECO:0000256" key="1">
    <source>
        <dbReference type="SAM" id="MobiDB-lite"/>
    </source>
</evidence>
<dbReference type="InterPro" id="IPR000253">
    <property type="entry name" value="FHA_dom"/>
</dbReference>
<dbReference type="CDD" id="cd00060">
    <property type="entry name" value="FHA"/>
    <property type="match status" value="1"/>
</dbReference>
<name>A0A060NI29_9BURK</name>
<protein>
    <recommendedName>
        <fullName evidence="2">FHA domain-containing protein</fullName>
    </recommendedName>
</protein>
<feature type="region of interest" description="Disordered" evidence="1">
    <location>
        <begin position="107"/>
        <end position="126"/>
    </location>
</feature>
<evidence type="ECO:0000259" key="2">
    <source>
        <dbReference type="PROSITE" id="PS50006"/>
    </source>
</evidence>
<dbReference type="InterPro" id="IPR008984">
    <property type="entry name" value="SMAD_FHA_dom_sf"/>
</dbReference>
<dbReference type="HOGENOM" id="CLU_102503_0_0_4"/>
<dbReference type="RefSeq" id="WP_045532298.1">
    <property type="nucleotide sequence ID" value="NZ_AP014568.1"/>
</dbReference>
<organism evidence="3 4">
    <name type="scientific">Serpentinimonas raichei</name>
    <dbReference type="NCBI Taxonomy" id="1458425"/>
    <lineage>
        <taxon>Bacteria</taxon>
        <taxon>Pseudomonadati</taxon>
        <taxon>Pseudomonadota</taxon>
        <taxon>Betaproteobacteria</taxon>
        <taxon>Burkholderiales</taxon>
        <taxon>Comamonadaceae</taxon>
        <taxon>Serpentinimonas</taxon>
    </lineage>
</organism>
<dbReference type="KEGG" id="cbaa:SRAA_1837"/>
<dbReference type="Gene3D" id="2.60.200.20">
    <property type="match status" value="1"/>
</dbReference>
<dbReference type="AlphaFoldDB" id="A0A060NI29"/>
<evidence type="ECO:0000313" key="3">
    <source>
        <dbReference type="EMBL" id="BAO81691.1"/>
    </source>
</evidence>
<dbReference type="Pfam" id="PF00498">
    <property type="entry name" value="FHA"/>
    <property type="match status" value="1"/>
</dbReference>
<feature type="domain" description="FHA" evidence="2">
    <location>
        <begin position="23"/>
        <end position="72"/>
    </location>
</feature>
<gene>
    <name evidence="3" type="ORF">SRAA_1837</name>
</gene>
<reference evidence="3 4" key="1">
    <citation type="journal article" date="2014" name="Nat. Commun.">
        <title>Physiological and genomic features of highly alkaliphilic hydrogen-utilizing Betaproteobacteria from a continental serpentinizing site.</title>
        <authorList>
            <person name="Suzuki S."/>
            <person name="Kuenen J.G."/>
            <person name="Schipper K."/>
            <person name="van der Velde S."/>
            <person name="Ishii S."/>
            <person name="Wu A."/>
            <person name="Sorokin D.Y."/>
            <person name="Tenney A."/>
            <person name="Meng X.Y."/>
            <person name="Morrill P.L."/>
            <person name="Kamagata Y."/>
            <person name="Muyzer G."/>
            <person name="Nealson K.H."/>
        </authorList>
    </citation>
    <scope>NUCLEOTIDE SEQUENCE [LARGE SCALE GENOMIC DNA]</scope>
    <source>
        <strain evidence="3 4">A1</strain>
    </source>
</reference>
<evidence type="ECO:0000313" key="4">
    <source>
        <dbReference type="Proteomes" id="UP000067461"/>
    </source>
</evidence>
<dbReference type="OrthoDB" id="151099at2"/>
<dbReference type="SMART" id="SM00240">
    <property type="entry name" value="FHA"/>
    <property type="match status" value="1"/>
</dbReference>
<sequence>MPSLLITLDGAAAQEVGLLHPRTTLGRRTYNDIVVDHLAVSGEHALFVLHPDGVELIDLHSTNGTYVNGRSIDALRIGPADLIEIGRCQIRLVEGDPVAQPLQSAAAEVRPTPPTAARAPSDDAAPATGPIARARLRLLGTAAAGKEMALLKPHTTVGKPGVAVAAIARNASGYTLARVEGSAVLLNGAPVTEAPVALAHLDQIVVAGIELQFLLD</sequence>
<dbReference type="STRING" id="1458425.SRAA_1837"/>
<dbReference type="PROSITE" id="PS50006">
    <property type="entry name" value="FHA_DOMAIN"/>
    <property type="match status" value="1"/>
</dbReference>